<dbReference type="GO" id="GO:0005737">
    <property type="term" value="C:cytoplasm"/>
    <property type="evidence" value="ECO:0007669"/>
    <property type="project" value="UniProtKB-SubCell"/>
</dbReference>
<evidence type="ECO:0000313" key="8">
    <source>
        <dbReference type="Proteomes" id="UP000001887"/>
    </source>
</evidence>
<dbReference type="InterPro" id="IPR004374">
    <property type="entry name" value="PrfB"/>
</dbReference>
<evidence type="ECO:0000259" key="6">
    <source>
        <dbReference type="PROSITE" id="PS00745"/>
    </source>
</evidence>
<sequence>MRSRFTVDVSQSVVTPKFEDRAMETEWYNRTEKIQQRVDQLRGSLDYDGKKKQFEFLEARMSQPDFWNVQEKALEVVSQVKSLKAILAPLDAIVNSASDLPGMLDMAGDDESFAADLRAEIERIEKQLDDLELKALLNGPLDNVGAIVTIHARDGGTDASDWAEMLLRMYIGWAQKNGYEYKVTERDEADVAGISAATLVIRGPMAYGYLKGESGHHRLVRISPFNSEGKRQTSFAAVDVLPEIADDFEVVINKEDIREDTYRAGGAGGQHVNKTESAVRLTHFPSGIVVQCQNERSQHSNRATAYKMLRARLARAEEERREAESASKYKSAAKVGFGSQIRNYFLHPTQRVKDSRTGYSEGDFHSVLDGNLQGFIDSVLKWRASGETVSSSVAGEDD</sequence>
<comment type="subcellular location">
    <subcellularLocation>
        <location evidence="4">Cytoplasm</location>
    </subcellularLocation>
</comment>
<dbReference type="InterPro" id="IPR000352">
    <property type="entry name" value="Pep_chain_release_fac_I"/>
</dbReference>
<dbReference type="NCBIfam" id="TIGR00020">
    <property type="entry name" value="prfB"/>
    <property type="match status" value="1"/>
</dbReference>
<name>D2R1G2_PIRSD</name>
<dbReference type="HOGENOM" id="CLU_3203304_0_0_0"/>
<keyword evidence="4" id="KW-0963">Cytoplasm</keyword>
<dbReference type="Pfam" id="PF00472">
    <property type="entry name" value="RF-1"/>
    <property type="match status" value="1"/>
</dbReference>
<comment type="PTM">
    <text evidence="4">Methylated by PrmC. Methylation increases the termination efficiency of RF2.</text>
</comment>
<dbReference type="SUPFAM" id="SSF75620">
    <property type="entry name" value="Release factor"/>
    <property type="match status" value="1"/>
</dbReference>
<protein>
    <recommendedName>
        <fullName evidence="4 5">Peptide chain release factor 2</fullName>
        <shortName evidence="4">RF-2</shortName>
    </recommendedName>
</protein>
<feature type="domain" description="Prokaryotic-type class I peptide chain release factors" evidence="6">
    <location>
        <begin position="263"/>
        <end position="279"/>
    </location>
</feature>
<dbReference type="Gene3D" id="3.30.70.1660">
    <property type="match status" value="1"/>
</dbReference>
<keyword evidence="8" id="KW-1185">Reference proteome</keyword>
<comment type="function">
    <text evidence="4">Peptide chain release factor 2 directs the termination of translation in response to the peptide chain termination codons UGA and UAA.</text>
</comment>
<dbReference type="GO" id="GO:0016149">
    <property type="term" value="F:translation release factor activity, codon specific"/>
    <property type="evidence" value="ECO:0007669"/>
    <property type="project" value="UniProtKB-UniRule"/>
</dbReference>
<evidence type="ECO:0000256" key="5">
    <source>
        <dbReference type="NCBIfam" id="TIGR00020"/>
    </source>
</evidence>
<dbReference type="HAMAP" id="MF_00094">
    <property type="entry name" value="Rel_fac_2"/>
    <property type="match status" value="1"/>
</dbReference>
<keyword evidence="3 4" id="KW-0648">Protein biosynthesis</keyword>
<proteinExistence type="inferred from homology"/>
<dbReference type="Gene3D" id="1.20.58.410">
    <property type="entry name" value="Release factor"/>
    <property type="match status" value="1"/>
</dbReference>
<dbReference type="AlphaFoldDB" id="D2R1G2"/>
<accession>D2R1G2</accession>
<keyword evidence="2 4" id="KW-0488">Methylation</keyword>
<evidence type="ECO:0000256" key="4">
    <source>
        <dbReference type="HAMAP-Rule" id="MF_00094"/>
    </source>
</evidence>
<dbReference type="PANTHER" id="PTHR43116">
    <property type="entry name" value="PEPTIDE CHAIN RELEASE FACTOR 2"/>
    <property type="match status" value="1"/>
</dbReference>
<organism evidence="7 8">
    <name type="scientific">Pirellula staleyi (strain ATCC 27377 / DSM 6068 / ICPB 4128)</name>
    <name type="common">Pirella staleyi</name>
    <dbReference type="NCBI Taxonomy" id="530564"/>
    <lineage>
        <taxon>Bacteria</taxon>
        <taxon>Pseudomonadati</taxon>
        <taxon>Planctomycetota</taxon>
        <taxon>Planctomycetia</taxon>
        <taxon>Pirellulales</taxon>
        <taxon>Pirellulaceae</taxon>
        <taxon>Pirellula</taxon>
    </lineage>
</organism>
<dbReference type="InterPro" id="IPR005139">
    <property type="entry name" value="PCRF"/>
</dbReference>
<dbReference type="eggNOG" id="COG1186">
    <property type="taxonomic scope" value="Bacteria"/>
</dbReference>
<reference evidence="7 8" key="1">
    <citation type="journal article" date="2009" name="Stand. Genomic Sci.">
        <title>Complete genome sequence of Pirellula staleyi type strain (ATCC 27377).</title>
        <authorList>
            <person name="Clum A."/>
            <person name="Tindall B.J."/>
            <person name="Sikorski J."/>
            <person name="Ivanova N."/>
            <person name="Mavrommatis K."/>
            <person name="Lucas S."/>
            <person name="Glavina del Rio T."/>
            <person name="Nolan M."/>
            <person name="Chen F."/>
            <person name="Tice H."/>
            <person name="Pitluck S."/>
            <person name="Cheng J.F."/>
            <person name="Chertkov O."/>
            <person name="Brettin T."/>
            <person name="Han C."/>
            <person name="Detter J.C."/>
            <person name="Kuske C."/>
            <person name="Bruce D."/>
            <person name="Goodwin L."/>
            <person name="Ovchinikova G."/>
            <person name="Pati A."/>
            <person name="Mikhailova N."/>
            <person name="Chen A."/>
            <person name="Palaniappan K."/>
            <person name="Land M."/>
            <person name="Hauser L."/>
            <person name="Chang Y.J."/>
            <person name="Jeffries C.D."/>
            <person name="Chain P."/>
            <person name="Rohde M."/>
            <person name="Goker M."/>
            <person name="Bristow J."/>
            <person name="Eisen J.A."/>
            <person name="Markowitz V."/>
            <person name="Hugenholtz P."/>
            <person name="Kyrpides N.C."/>
            <person name="Klenk H.P."/>
            <person name="Lapidus A."/>
        </authorList>
    </citation>
    <scope>NUCLEOTIDE SEQUENCE [LARGE SCALE GENOMIC DNA]</scope>
    <source>
        <strain evidence="8">ATCC 27377 / DSM 6068 / ICPB 4128</strain>
    </source>
</reference>
<dbReference type="STRING" id="530564.Psta_0251"/>
<evidence type="ECO:0000256" key="2">
    <source>
        <dbReference type="ARBA" id="ARBA00022481"/>
    </source>
</evidence>
<dbReference type="Gene3D" id="3.30.160.20">
    <property type="match status" value="1"/>
</dbReference>
<dbReference type="FunFam" id="3.30.160.20:FF:000004">
    <property type="entry name" value="Peptide chain release factor 1"/>
    <property type="match status" value="1"/>
</dbReference>
<dbReference type="PANTHER" id="PTHR43116:SF3">
    <property type="entry name" value="CLASS I PEPTIDE CHAIN RELEASE FACTOR"/>
    <property type="match status" value="1"/>
</dbReference>
<dbReference type="KEGG" id="psl:Psta_0251"/>
<gene>
    <name evidence="4" type="primary">prfB</name>
    <name evidence="7" type="ordered locus">Psta_0251</name>
</gene>
<dbReference type="Proteomes" id="UP000001887">
    <property type="component" value="Chromosome"/>
</dbReference>
<evidence type="ECO:0000256" key="1">
    <source>
        <dbReference type="ARBA" id="ARBA00010835"/>
    </source>
</evidence>
<dbReference type="Pfam" id="PF03462">
    <property type="entry name" value="PCRF"/>
    <property type="match status" value="1"/>
</dbReference>
<dbReference type="InterPro" id="IPR045853">
    <property type="entry name" value="Pep_chain_release_fac_I_sf"/>
</dbReference>
<dbReference type="PROSITE" id="PS00745">
    <property type="entry name" value="RF_PROK_I"/>
    <property type="match status" value="1"/>
</dbReference>
<feature type="modified residue" description="N5-methylglutamine" evidence="4">
    <location>
        <position position="270"/>
    </location>
</feature>
<evidence type="ECO:0000256" key="3">
    <source>
        <dbReference type="ARBA" id="ARBA00022917"/>
    </source>
</evidence>
<evidence type="ECO:0000313" key="7">
    <source>
        <dbReference type="EMBL" id="ADB14947.1"/>
    </source>
</evidence>
<comment type="similarity">
    <text evidence="1 4">Belongs to the prokaryotic/mitochondrial release factor family.</text>
</comment>
<dbReference type="SMART" id="SM00937">
    <property type="entry name" value="PCRF"/>
    <property type="match status" value="1"/>
</dbReference>
<dbReference type="EMBL" id="CP001848">
    <property type="protein sequence ID" value="ADB14947.1"/>
    <property type="molecule type" value="Genomic_DNA"/>
</dbReference>